<dbReference type="AlphaFoldDB" id="A0A9W8JXU2"/>
<dbReference type="Proteomes" id="UP001148786">
    <property type="component" value="Unassembled WGS sequence"/>
</dbReference>
<comment type="caution">
    <text evidence="1">The sequence shown here is derived from an EMBL/GenBank/DDBJ whole genome shotgun (WGS) entry which is preliminary data.</text>
</comment>
<accession>A0A9W8JXU2</accession>
<keyword evidence="2" id="KW-1185">Reference proteome</keyword>
<name>A0A9W8JXU2_9AGAR</name>
<proteinExistence type="predicted"/>
<reference evidence="1" key="1">
    <citation type="submission" date="2022-07" db="EMBL/GenBank/DDBJ databases">
        <title>Genome Sequence of Agrocybe chaxingu.</title>
        <authorList>
            <person name="Buettner E."/>
        </authorList>
    </citation>
    <scope>NUCLEOTIDE SEQUENCE</scope>
    <source>
        <strain evidence="1">MP-N11</strain>
    </source>
</reference>
<evidence type="ECO:0000313" key="1">
    <source>
        <dbReference type="EMBL" id="KAJ3506463.1"/>
    </source>
</evidence>
<protein>
    <submittedName>
        <fullName evidence="1">Uncharacterized protein</fullName>
    </submittedName>
</protein>
<dbReference type="EMBL" id="JANKHO010000764">
    <property type="protein sequence ID" value="KAJ3506463.1"/>
    <property type="molecule type" value="Genomic_DNA"/>
</dbReference>
<gene>
    <name evidence="1" type="ORF">NLJ89_g6855</name>
</gene>
<sequence>MAGRFPVGTNVEFIRYFVDPYGVHADLNATYKVVDNTETTSNEDKRVRLYMLKLLDVPAGMPNKICRVPEHILDFTEI</sequence>
<evidence type="ECO:0000313" key="2">
    <source>
        <dbReference type="Proteomes" id="UP001148786"/>
    </source>
</evidence>
<organism evidence="1 2">
    <name type="scientific">Agrocybe chaxingu</name>
    <dbReference type="NCBI Taxonomy" id="84603"/>
    <lineage>
        <taxon>Eukaryota</taxon>
        <taxon>Fungi</taxon>
        <taxon>Dikarya</taxon>
        <taxon>Basidiomycota</taxon>
        <taxon>Agaricomycotina</taxon>
        <taxon>Agaricomycetes</taxon>
        <taxon>Agaricomycetidae</taxon>
        <taxon>Agaricales</taxon>
        <taxon>Agaricineae</taxon>
        <taxon>Strophariaceae</taxon>
        <taxon>Agrocybe</taxon>
    </lineage>
</organism>